<dbReference type="InterPro" id="IPR039753">
    <property type="entry name" value="RG7MT1"/>
</dbReference>
<evidence type="ECO:0000256" key="8">
    <source>
        <dbReference type="ARBA" id="ARBA00023042"/>
    </source>
</evidence>
<keyword evidence="6" id="KW-0949">S-adenosyl-L-methionine</keyword>
<keyword evidence="5 18" id="KW-0808">Transferase</keyword>
<keyword evidence="8 15" id="KW-0506">mRNA capping</keyword>
<dbReference type="InterPro" id="IPR029063">
    <property type="entry name" value="SAM-dependent_MTases_sf"/>
</dbReference>
<dbReference type="CDD" id="cd02440">
    <property type="entry name" value="AdoMet_MTases"/>
    <property type="match status" value="1"/>
</dbReference>
<feature type="binding site" evidence="14">
    <location>
        <position position="72"/>
    </location>
    <ligand>
        <name>S-adenosyl-L-methionine</name>
        <dbReference type="ChEBI" id="CHEBI:59789"/>
    </ligand>
</feature>
<sequence length="329" mass="37440">MDHAVPLSHDQDNQQNDLPHKAAGGDSVRENNNNSSSAAQVAEHYNQRRQLGVQGRMHTKITGLRLFNNWIKSIMIRKFAYTGCRVLDLGCGKGGDLRKWAIAGISEYIGMDIAQTSVLQAQKRFEEMRNTQFSAHFFAQDCYADPLENTMRPSDYQADVISAQFCLHYAFETEKKARQMMHNVSSHLADGGVFICTIPNANWLVKRLKANHDGTRSFGNTVYCVDFAEDASRIKRFGTAYAFTLDEAVEDCTEYLVHMPTFIELAKEHGLELEYCRDFHNLFADHTNDHSSVELLRRMRVVDNDRPEISADEWEAVGIYLAVAFRKKS</sequence>
<feature type="region of interest" description="Disordered" evidence="16">
    <location>
        <begin position="1"/>
        <end position="42"/>
    </location>
</feature>
<evidence type="ECO:0000256" key="13">
    <source>
        <dbReference type="ARBA" id="ARBA00049739"/>
    </source>
</evidence>
<dbReference type="AlphaFoldDB" id="A0A2G5B4F2"/>
<dbReference type="GO" id="GO:0004482">
    <property type="term" value="F:mRNA 5'-cap (guanine-N7-)-methyltransferase activity"/>
    <property type="evidence" value="ECO:0007669"/>
    <property type="project" value="UniProtKB-EC"/>
</dbReference>
<evidence type="ECO:0000256" key="16">
    <source>
        <dbReference type="SAM" id="MobiDB-lite"/>
    </source>
</evidence>
<feature type="site" description="mRNA cap binding" evidence="15">
    <location>
        <position position="254"/>
    </location>
</feature>
<evidence type="ECO:0000256" key="14">
    <source>
        <dbReference type="PIRSR" id="PIRSR028762-1"/>
    </source>
</evidence>
<dbReference type="GO" id="GO:0005634">
    <property type="term" value="C:nucleus"/>
    <property type="evidence" value="ECO:0007669"/>
    <property type="project" value="UniProtKB-SubCell"/>
</dbReference>
<feature type="domain" description="MRNA cap 0 methyltransferase" evidence="17">
    <location>
        <begin position="59"/>
        <end position="328"/>
    </location>
</feature>
<comment type="subcellular location">
    <subcellularLocation>
        <location evidence="1">Nucleus</location>
    </subcellularLocation>
</comment>
<feature type="site" description="mRNA cap binding" evidence="15">
    <location>
        <position position="124"/>
    </location>
</feature>
<feature type="site" description="mRNA cap binding" evidence="15">
    <location>
        <position position="99"/>
    </location>
</feature>
<feature type="site" description="mRNA cap binding" evidence="15">
    <location>
        <position position="93"/>
    </location>
</feature>
<feature type="binding site" evidence="14">
    <location>
        <position position="90"/>
    </location>
    <ligand>
        <name>S-adenosyl-L-methionine</name>
        <dbReference type="ChEBI" id="CHEBI:59789"/>
    </ligand>
</feature>
<dbReference type="InterPro" id="IPR004971">
    <property type="entry name" value="mRNA_G-N7_MeTrfase_dom"/>
</dbReference>
<evidence type="ECO:0000256" key="10">
    <source>
        <dbReference type="ARBA" id="ARBA00032772"/>
    </source>
</evidence>
<feature type="binding site" evidence="14">
    <location>
        <position position="169"/>
    </location>
    <ligand>
        <name>S-adenosyl-L-methionine</name>
        <dbReference type="ChEBI" id="CHEBI:59789"/>
    </ligand>
</feature>
<dbReference type="PANTHER" id="PTHR12189:SF2">
    <property type="entry name" value="MRNA CAP GUANINE-N7 METHYLTRANSFERASE"/>
    <property type="match status" value="1"/>
</dbReference>
<dbReference type="PROSITE" id="PS51562">
    <property type="entry name" value="RNA_CAP0_MT"/>
    <property type="match status" value="1"/>
</dbReference>
<name>A0A2G5B4F2_COERN</name>
<dbReference type="Pfam" id="PF03291">
    <property type="entry name" value="mRNA_G-N7_MeTrfase"/>
    <property type="match status" value="1"/>
</dbReference>
<evidence type="ECO:0000256" key="5">
    <source>
        <dbReference type="ARBA" id="ARBA00022679"/>
    </source>
</evidence>
<feature type="binding site" evidence="15">
    <location>
        <begin position="68"/>
        <end position="69"/>
    </location>
    <ligand>
        <name>mRNA</name>
        <dbReference type="ChEBI" id="CHEBI:33699"/>
    </ligand>
</feature>
<dbReference type="SUPFAM" id="SSF53335">
    <property type="entry name" value="S-adenosyl-L-methionine-dependent methyltransferases"/>
    <property type="match status" value="1"/>
</dbReference>
<proteinExistence type="predicted"/>
<dbReference type="InterPro" id="IPR016899">
    <property type="entry name" value="mRNA_G-N7_MeTrfase_euk"/>
</dbReference>
<evidence type="ECO:0000256" key="12">
    <source>
        <dbReference type="ARBA" id="ARBA00044712"/>
    </source>
</evidence>
<evidence type="ECO:0000259" key="17">
    <source>
        <dbReference type="PROSITE" id="PS51562"/>
    </source>
</evidence>
<evidence type="ECO:0000256" key="4">
    <source>
        <dbReference type="ARBA" id="ARBA00022664"/>
    </source>
</evidence>
<evidence type="ECO:0000313" key="19">
    <source>
        <dbReference type="Proteomes" id="UP000242474"/>
    </source>
</evidence>
<keyword evidence="9" id="KW-0539">Nucleus</keyword>
<feature type="site" description="mRNA cap binding" evidence="15">
    <location>
        <position position="168"/>
    </location>
</feature>
<comment type="catalytic activity">
    <reaction evidence="12">
        <text>a 5'-end (5'-triphosphoguanosine)-ribonucleoside in mRNA + S-adenosyl-L-methionine = a 5'-end (N(7)-methyl 5'-triphosphoguanosine)-ribonucleoside in mRNA + S-adenosyl-L-homocysteine</text>
        <dbReference type="Rhea" id="RHEA:67008"/>
        <dbReference type="Rhea" id="RHEA-COMP:17166"/>
        <dbReference type="Rhea" id="RHEA-COMP:17167"/>
        <dbReference type="ChEBI" id="CHEBI:57856"/>
        <dbReference type="ChEBI" id="CHEBI:59789"/>
        <dbReference type="ChEBI" id="CHEBI:156461"/>
        <dbReference type="ChEBI" id="CHEBI:167617"/>
        <dbReference type="EC" id="2.1.1.56"/>
    </reaction>
</comment>
<keyword evidence="3 18" id="KW-0489">Methyltransferase</keyword>
<dbReference type="OrthoDB" id="10248867at2759"/>
<dbReference type="Proteomes" id="UP000242474">
    <property type="component" value="Unassembled WGS sequence"/>
</dbReference>
<dbReference type="EMBL" id="KZ303530">
    <property type="protein sequence ID" value="PIA13607.1"/>
    <property type="molecule type" value="Genomic_DNA"/>
</dbReference>
<gene>
    <name evidence="18" type="ORF">COEREDRAFT_83373</name>
</gene>
<dbReference type="Gene3D" id="3.40.50.150">
    <property type="entry name" value="Vaccinia Virus protein VP39"/>
    <property type="match status" value="1"/>
</dbReference>
<evidence type="ECO:0000256" key="7">
    <source>
        <dbReference type="ARBA" id="ARBA00022884"/>
    </source>
</evidence>
<protein>
    <recommendedName>
        <fullName evidence="13">mRNA cap guanine-N(7) methyltransferase</fullName>
        <ecNumber evidence="2">2.1.1.56</ecNumber>
    </recommendedName>
    <alternativeName>
        <fullName evidence="10">mRNA (guanine-N(7))-methyltransferase</fullName>
    </alternativeName>
    <alternativeName>
        <fullName evidence="11">mRNA cap methyltransferase</fullName>
    </alternativeName>
</protein>
<evidence type="ECO:0000256" key="11">
    <source>
        <dbReference type="ARBA" id="ARBA00033387"/>
    </source>
</evidence>
<feature type="site" description="mRNA cap binding" evidence="15">
    <location>
        <position position="320"/>
    </location>
</feature>
<keyword evidence="4" id="KW-0507">mRNA processing</keyword>
<feature type="binding site" evidence="14">
    <location>
        <position position="164"/>
    </location>
    <ligand>
        <name>S-adenosyl-L-methionine</name>
        <dbReference type="ChEBI" id="CHEBI:59789"/>
    </ligand>
</feature>
<evidence type="ECO:0000256" key="2">
    <source>
        <dbReference type="ARBA" id="ARBA00011926"/>
    </source>
</evidence>
<reference evidence="18 19" key="1">
    <citation type="journal article" date="2015" name="Genome Biol. Evol.">
        <title>Phylogenomic analyses indicate that early fungi evolved digesting cell walls of algal ancestors of land plants.</title>
        <authorList>
            <person name="Chang Y."/>
            <person name="Wang S."/>
            <person name="Sekimoto S."/>
            <person name="Aerts A.L."/>
            <person name="Choi C."/>
            <person name="Clum A."/>
            <person name="LaButti K.M."/>
            <person name="Lindquist E.A."/>
            <person name="Yee Ngan C."/>
            <person name="Ohm R.A."/>
            <person name="Salamov A.A."/>
            <person name="Grigoriev I.V."/>
            <person name="Spatafora J.W."/>
            <person name="Berbee M.L."/>
        </authorList>
    </citation>
    <scope>NUCLEOTIDE SEQUENCE [LARGE SCALE GENOMIC DNA]</scope>
    <source>
        <strain evidence="18 19">NRRL 1564</strain>
    </source>
</reference>
<keyword evidence="19" id="KW-1185">Reference proteome</keyword>
<dbReference type="STRING" id="763665.A0A2G5B4F2"/>
<evidence type="ECO:0000256" key="15">
    <source>
        <dbReference type="PIRSR" id="PIRSR028762-2"/>
    </source>
</evidence>
<evidence type="ECO:0000256" key="3">
    <source>
        <dbReference type="ARBA" id="ARBA00022603"/>
    </source>
</evidence>
<organism evidence="18 19">
    <name type="scientific">Coemansia reversa (strain ATCC 12441 / NRRL 1564)</name>
    <dbReference type="NCBI Taxonomy" id="763665"/>
    <lineage>
        <taxon>Eukaryota</taxon>
        <taxon>Fungi</taxon>
        <taxon>Fungi incertae sedis</taxon>
        <taxon>Zoopagomycota</taxon>
        <taxon>Kickxellomycotina</taxon>
        <taxon>Kickxellomycetes</taxon>
        <taxon>Kickxellales</taxon>
        <taxon>Kickxellaceae</taxon>
        <taxon>Coemansia</taxon>
    </lineage>
</organism>
<accession>A0A2G5B4F2</accession>
<feature type="binding site" evidence="14">
    <location>
        <position position="141"/>
    </location>
    <ligand>
        <name>S-adenosyl-L-methionine</name>
        <dbReference type="ChEBI" id="CHEBI:59789"/>
    </ligand>
</feature>
<feature type="binding site" evidence="14">
    <location>
        <position position="112"/>
    </location>
    <ligand>
        <name>S-adenosyl-L-methionine</name>
        <dbReference type="ChEBI" id="CHEBI:59789"/>
    </ligand>
</feature>
<evidence type="ECO:0000313" key="18">
    <source>
        <dbReference type="EMBL" id="PIA13607.1"/>
    </source>
</evidence>
<dbReference type="PANTHER" id="PTHR12189">
    <property type="entry name" value="MRNA GUANINE-7- METHYLTRANSFERASE"/>
    <property type="match status" value="1"/>
</dbReference>
<dbReference type="GO" id="GO:0003723">
    <property type="term" value="F:RNA binding"/>
    <property type="evidence" value="ECO:0007669"/>
    <property type="project" value="UniProtKB-KW"/>
</dbReference>
<dbReference type="EC" id="2.1.1.56" evidence="2"/>
<evidence type="ECO:0000256" key="6">
    <source>
        <dbReference type="ARBA" id="ARBA00022691"/>
    </source>
</evidence>
<keyword evidence="7" id="KW-0694">RNA-binding</keyword>
<dbReference type="PIRSF" id="PIRSF028762">
    <property type="entry name" value="ABD1"/>
    <property type="match status" value="1"/>
</dbReference>
<evidence type="ECO:0000256" key="1">
    <source>
        <dbReference type="ARBA" id="ARBA00004123"/>
    </source>
</evidence>
<evidence type="ECO:0000256" key="9">
    <source>
        <dbReference type="ARBA" id="ARBA00023242"/>
    </source>
</evidence>